<name>A0A163GKA3_9BACL</name>
<dbReference type="SUPFAM" id="SSF52540">
    <property type="entry name" value="P-loop containing nucleoside triphosphate hydrolases"/>
    <property type="match status" value="1"/>
</dbReference>
<dbReference type="AlphaFoldDB" id="A0A163GKA3"/>
<evidence type="ECO:0000256" key="3">
    <source>
        <dbReference type="ARBA" id="ARBA00038088"/>
    </source>
</evidence>
<dbReference type="InterPro" id="IPR052381">
    <property type="entry name" value="AAA_domain_protein"/>
</dbReference>
<comment type="similarity">
    <text evidence="3">Belongs to the AAA ATPase family. Highly divergent.</text>
</comment>
<dbReference type="Pfam" id="PF00004">
    <property type="entry name" value="AAA"/>
    <property type="match status" value="1"/>
</dbReference>
<evidence type="ECO:0000256" key="2">
    <source>
        <dbReference type="ARBA" id="ARBA00022840"/>
    </source>
</evidence>
<evidence type="ECO:0000256" key="4">
    <source>
        <dbReference type="ARBA" id="ARBA00040480"/>
    </source>
</evidence>
<dbReference type="EMBL" id="LWMH01000001">
    <property type="protein sequence ID" value="KZS45018.1"/>
    <property type="molecule type" value="Genomic_DNA"/>
</dbReference>
<organism evidence="6 7">
    <name type="scientific">Paenibacillus glucanolyticus</name>
    <dbReference type="NCBI Taxonomy" id="59843"/>
    <lineage>
        <taxon>Bacteria</taxon>
        <taxon>Bacillati</taxon>
        <taxon>Bacillota</taxon>
        <taxon>Bacilli</taxon>
        <taxon>Bacillales</taxon>
        <taxon>Paenibacillaceae</taxon>
        <taxon>Paenibacillus</taxon>
    </lineage>
</organism>
<dbReference type="Proteomes" id="UP000076796">
    <property type="component" value="Unassembled WGS sequence"/>
</dbReference>
<dbReference type="InterPro" id="IPR003593">
    <property type="entry name" value="AAA+_ATPase"/>
</dbReference>
<feature type="domain" description="AAA+ ATPase" evidence="5">
    <location>
        <begin position="294"/>
        <end position="431"/>
    </location>
</feature>
<dbReference type="RefSeq" id="WP_063477522.1">
    <property type="nucleotide sequence ID" value="NZ_JBCMWP010000019.1"/>
</dbReference>
<evidence type="ECO:0000313" key="6">
    <source>
        <dbReference type="EMBL" id="KZS45018.1"/>
    </source>
</evidence>
<dbReference type="GO" id="GO:0016887">
    <property type="term" value="F:ATP hydrolysis activity"/>
    <property type="evidence" value="ECO:0007669"/>
    <property type="project" value="InterPro"/>
</dbReference>
<dbReference type="InterPro" id="IPR003959">
    <property type="entry name" value="ATPase_AAA_core"/>
</dbReference>
<gene>
    <name evidence="6" type="ORF">AWU65_03285</name>
</gene>
<keyword evidence="2" id="KW-0067">ATP-binding</keyword>
<keyword evidence="1" id="KW-0547">Nucleotide-binding</keyword>
<comment type="caution">
    <text evidence="6">The sequence shown here is derived from an EMBL/GenBank/DDBJ whole genome shotgun (WGS) entry which is preliminary data.</text>
</comment>
<keyword evidence="7" id="KW-1185">Reference proteome</keyword>
<accession>A0A163GKA3</accession>
<dbReference type="Gene3D" id="3.40.50.300">
    <property type="entry name" value="P-loop containing nucleotide triphosphate hydrolases"/>
    <property type="match status" value="1"/>
</dbReference>
<evidence type="ECO:0000256" key="1">
    <source>
        <dbReference type="ARBA" id="ARBA00022741"/>
    </source>
</evidence>
<protein>
    <recommendedName>
        <fullName evidence="4">Uncharacterized AAA domain-containing protein ycf46</fullName>
    </recommendedName>
</protein>
<dbReference type="OrthoDB" id="9806903at2"/>
<dbReference type="SMART" id="SM00382">
    <property type="entry name" value="AAA"/>
    <property type="match status" value="1"/>
</dbReference>
<dbReference type="Gene3D" id="1.10.8.60">
    <property type="match status" value="1"/>
</dbReference>
<dbReference type="PANTHER" id="PTHR42960:SF1">
    <property type="entry name" value="YCF46 PROTEIN"/>
    <property type="match status" value="1"/>
</dbReference>
<dbReference type="PANTHER" id="PTHR42960">
    <property type="entry name" value="YCF46 PROTEIN"/>
    <property type="match status" value="1"/>
</dbReference>
<dbReference type="GO" id="GO:0005524">
    <property type="term" value="F:ATP binding"/>
    <property type="evidence" value="ECO:0007669"/>
    <property type="project" value="UniProtKB-KW"/>
</dbReference>
<reference evidence="6" key="1">
    <citation type="journal article" date="2016" name="Genome Announc.">
        <title>Draft genomes of two strains of Paenibacillus glucanolyticus with capability to degrade lignocellulose.</title>
        <authorList>
            <person name="Mathews S.L."/>
            <person name="Pawlak J."/>
            <person name="Grunden A.M."/>
        </authorList>
    </citation>
    <scope>NUCLEOTIDE SEQUENCE [LARGE SCALE GENOMIC DNA]</scope>
    <source>
        <strain evidence="6">SLM1</strain>
    </source>
</reference>
<sequence length="551" mass="61901">MKDIMEYLNAGYPALWIQDWEEDRVCKELKRLASIGKKQGAHSKPLHYFEWSCTKGLVDMETEKPIPNTTDPSDALRYVVGDKASNFSIYAFKNFHPYIENPNTKNIIIQLIKDLIPIGKLDERHLIFVSSLVNIPSELSKDITHIQFDLPDAKMLDNVLYDILSSIAKGRINYPDNNNPEYMKKLIQEEINKMEFTEEDRYRVVQAAMGLTCSEAENAFALTWIRHKSFTTDDAVTSVQKIKTQFINSSGILEYIPPKFSLNDIGGLDELKKWLVLYQKAFTKEALDFGLSIPKGLVCTGPPGTGKSAAAQAASAAWKIPLLRFDIGAIFSSLLGETEQKLRSVLRTAEALSPCILQIDEIEKQLSGISTGGNGDGGTTTRVGATLLTWMQEKTKPVFVFGTANDISKIDSALIRKGRFNEIFFVDLPMDEERAEIFSIHIRKRGRDPKSFNLNQLVGSSEGFGGAEIESAVESALWTAFNDNQRELTTDDIMQALEHTVPVSITKKETIDTIREWSIGRARNASSSVKVIDMKKLTDRYKSEKTRKISF</sequence>
<evidence type="ECO:0000313" key="7">
    <source>
        <dbReference type="Proteomes" id="UP000076796"/>
    </source>
</evidence>
<dbReference type="InterPro" id="IPR027417">
    <property type="entry name" value="P-loop_NTPase"/>
</dbReference>
<evidence type="ECO:0000259" key="5">
    <source>
        <dbReference type="SMART" id="SM00382"/>
    </source>
</evidence>
<proteinExistence type="inferred from homology"/>